<dbReference type="CDD" id="cd17470">
    <property type="entry name" value="T3SS_Flik_C"/>
    <property type="match status" value="1"/>
</dbReference>
<evidence type="ECO:0000259" key="2">
    <source>
        <dbReference type="Pfam" id="PF02120"/>
    </source>
</evidence>
<keyword evidence="3" id="KW-0966">Cell projection</keyword>
<name>A0A840G2P6_RHOTE</name>
<keyword evidence="3" id="KW-0969">Cilium</keyword>
<evidence type="ECO:0000313" key="4">
    <source>
        <dbReference type="Proteomes" id="UP000587070"/>
    </source>
</evidence>
<protein>
    <submittedName>
        <fullName evidence="3">Flagellar hook-length control protein FliK</fullName>
    </submittedName>
</protein>
<dbReference type="AlphaFoldDB" id="A0A840G2P6"/>
<dbReference type="PANTHER" id="PTHR37533:SF2">
    <property type="entry name" value="FLAGELLAR HOOK-LENGTH CONTROL PROTEIN"/>
    <property type="match status" value="1"/>
</dbReference>
<feature type="region of interest" description="Disordered" evidence="1">
    <location>
        <begin position="286"/>
        <end position="307"/>
    </location>
</feature>
<dbReference type="Pfam" id="PF02120">
    <property type="entry name" value="Flg_hook"/>
    <property type="match status" value="1"/>
</dbReference>
<feature type="region of interest" description="Disordered" evidence="1">
    <location>
        <begin position="1"/>
        <end position="31"/>
    </location>
</feature>
<evidence type="ECO:0000313" key="3">
    <source>
        <dbReference type="EMBL" id="MBB4246683.1"/>
    </source>
</evidence>
<dbReference type="InterPro" id="IPR052563">
    <property type="entry name" value="FliK"/>
</dbReference>
<dbReference type="PANTHER" id="PTHR37533">
    <property type="entry name" value="FLAGELLAR HOOK-LENGTH CONTROL PROTEIN"/>
    <property type="match status" value="1"/>
</dbReference>
<comment type="caution">
    <text evidence="3">The sequence shown here is derived from an EMBL/GenBank/DDBJ whole genome shotgun (WGS) entry which is preliminary data.</text>
</comment>
<dbReference type="InterPro" id="IPR038610">
    <property type="entry name" value="FliK-like_C_sf"/>
</dbReference>
<dbReference type="Proteomes" id="UP000587070">
    <property type="component" value="Unassembled WGS sequence"/>
</dbReference>
<sequence length="336" mass="33581">MGITVVTPSVSQPATAGKSPPAIADPAAEGGSTTDSGNFAALLFGQLFGQGLVSKLPAITPPAQAEEALLTEEAGSSDGSEFLATLGLITPQIVALTTAGGESATNQDGPIATGVGTPGSTADGDATAKDLLTIAAGESDSGAAKFAAANGDALRAELSFAAAGKESPATTNVGPVHGTSHSPPVATSNDGTQNVATPVRDRAWGADFAQKVVWLASNDKQSAQLTLNPPQMGPIEISLNLSKDGATAVFVSPNAEVRDAIETALPKLREMLAGVGIELGQANVSSESFRQQTAPDEGSGGTTRWRDDTAILAADTRGSARSTGSQSGLGLVDTFA</sequence>
<keyword evidence="4" id="KW-1185">Reference proteome</keyword>
<feature type="compositionally biased region" description="Polar residues" evidence="1">
    <location>
        <begin position="1"/>
        <end position="14"/>
    </location>
</feature>
<keyword evidence="3" id="KW-0282">Flagellum</keyword>
<gene>
    <name evidence="3" type="ORF">GGD90_001046</name>
</gene>
<feature type="region of interest" description="Disordered" evidence="1">
    <location>
        <begin position="166"/>
        <end position="193"/>
    </location>
</feature>
<feature type="compositionally biased region" description="Polar residues" evidence="1">
    <location>
        <begin position="168"/>
        <end position="193"/>
    </location>
</feature>
<feature type="domain" description="Flagellar hook-length control protein-like C-terminal" evidence="2">
    <location>
        <begin position="210"/>
        <end position="292"/>
    </location>
</feature>
<proteinExistence type="predicted"/>
<dbReference type="RefSeq" id="WP_153115204.1">
    <property type="nucleotide sequence ID" value="NZ_JACIGE010000003.1"/>
</dbReference>
<accession>A0A840G2P6</accession>
<dbReference type="EMBL" id="JACIGE010000003">
    <property type="protein sequence ID" value="MBB4246683.1"/>
    <property type="molecule type" value="Genomic_DNA"/>
</dbReference>
<dbReference type="OrthoDB" id="8596319at2"/>
<dbReference type="InterPro" id="IPR021136">
    <property type="entry name" value="Flagellar_hook_control-like_C"/>
</dbReference>
<dbReference type="Gene3D" id="3.30.750.140">
    <property type="match status" value="1"/>
</dbReference>
<organism evidence="3 4">
    <name type="scientific">Rhodocyclus tenuis</name>
    <name type="common">Rhodospirillum tenue</name>
    <dbReference type="NCBI Taxonomy" id="1066"/>
    <lineage>
        <taxon>Bacteria</taxon>
        <taxon>Pseudomonadati</taxon>
        <taxon>Pseudomonadota</taxon>
        <taxon>Betaproteobacteria</taxon>
        <taxon>Rhodocyclales</taxon>
        <taxon>Rhodocyclaceae</taxon>
        <taxon>Rhodocyclus</taxon>
    </lineage>
</organism>
<evidence type="ECO:0000256" key="1">
    <source>
        <dbReference type="SAM" id="MobiDB-lite"/>
    </source>
</evidence>
<reference evidence="3 4" key="1">
    <citation type="submission" date="2020-08" db="EMBL/GenBank/DDBJ databases">
        <title>Genome sequencing of Purple Non-Sulfur Bacteria from various extreme environments.</title>
        <authorList>
            <person name="Mayer M."/>
        </authorList>
    </citation>
    <scope>NUCLEOTIDE SEQUENCE [LARGE SCALE GENOMIC DNA]</scope>
    <source>
        <strain evidence="3 4">2761</strain>
    </source>
</reference>